<feature type="region of interest" description="Disordered" evidence="1">
    <location>
        <begin position="56"/>
        <end position="77"/>
    </location>
</feature>
<dbReference type="AlphaFoldDB" id="A0A0J9U1J3"/>
<feature type="compositionally biased region" description="Basic and acidic residues" evidence="1">
    <location>
        <begin position="56"/>
        <end position="69"/>
    </location>
</feature>
<protein>
    <recommendedName>
        <fullName evidence="2">SET domain-containing protein</fullName>
    </recommendedName>
</protein>
<feature type="compositionally biased region" description="Basic residues" evidence="1">
    <location>
        <begin position="169"/>
        <end position="182"/>
    </location>
</feature>
<feature type="compositionally biased region" description="Basic and acidic residues" evidence="1">
    <location>
        <begin position="117"/>
        <end position="136"/>
    </location>
</feature>
<feature type="compositionally biased region" description="Polar residues" evidence="1">
    <location>
        <begin position="494"/>
        <end position="503"/>
    </location>
</feature>
<evidence type="ECO:0000313" key="4">
    <source>
        <dbReference type="Proteomes" id="UP000053239"/>
    </source>
</evidence>
<reference evidence="3 4" key="1">
    <citation type="submission" date="2011-09" db="EMBL/GenBank/DDBJ databases">
        <title>The Genome Sequence of Plasmodium vivax North Korean.</title>
        <authorList>
            <consortium name="The Broad Institute Genome Sequencing Platform"/>
            <consortium name="The Broad Institute Genome Sequencing Center for Infectious Disease"/>
            <person name="Neafsey D."/>
            <person name="Carlton J."/>
            <person name="Barnwell J."/>
            <person name="Collins W."/>
            <person name="Escalante A."/>
            <person name="Mullikin J."/>
            <person name="Saul A."/>
            <person name="Guigo R."/>
            <person name="Camara F."/>
            <person name="Young S.K."/>
            <person name="Zeng Q."/>
            <person name="Gargeya S."/>
            <person name="Fitzgerald M."/>
            <person name="Haas B."/>
            <person name="Abouelleil A."/>
            <person name="Alvarado L."/>
            <person name="Arachchi H.M."/>
            <person name="Berlin A."/>
            <person name="Brown A."/>
            <person name="Chapman S.B."/>
            <person name="Chen Z."/>
            <person name="Dunbar C."/>
            <person name="Freedman E."/>
            <person name="Gearin G."/>
            <person name="Gellesch M."/>
            <person name="Goldberg J."/>
            <person name="Griggs A."/>
            <person name="Gujja S."/>
            <person name="Heiman D."/>
            <person name="Howarth C."/>
            <person name="Larson L."/>
            <person name="Lui A."/>
            <person name="MacDonald P.J.P."/>
            <person name="Montmayeur A."/>
            <person name="Murphy C."/>
            <person name="Neiman D."/>
            <person name="Pearson M."/>
            <person name="Priest M."/>
            <person name="Roberts A."/>
            <person name="Saif S."/>
            <person name="Shea T."/>
            <person name="Shenoy N."/>
            <person name="Sisk P."/>
            <person name="Stolte C."/>
            <person name="Sykes S."/>
            <person name="Wortman J."/>
            <person name="Nusbaum C."/>
            <person name="Birren B."/>
        </authorList>
    </citation>
    <scope>NUCLEOTIDE SEQUENCE [LARGE SCALE GENOMIC DNA]</scope>
    <source>
        <strain evidence="3 4">North Korean</strain>
    </source>
</reference>
<dbReference type="PANTHER" id="PTHR46167">
    <property type="entry name" value="N-LYSINE METHYLTRANSFERASE KMT5A"/>
    <property type="match status" value="1"/>
</dbReference>
<dbReference type="PROSITE" id="PS50280">
    <property type="entry name" value="SET"/>
    <property type="match status" value="1"/>
</dbReference>
<evidence type="ECO:0000313" key="3">
    <source>
        <dbReference type="EMBL" id="KNA01880.1"/>
    </source>
</evidence>
<accession>A0A0J9U1J3</accession>
<feature type="region of interest" description="Disordered" evidence="1">
    <location>
        <begin position="750"/>
        <end position="784"/>
    </location>
</feature>
<gene>
    <name evidence="3" type="ORF">PVNG_02956</name>
</gene>
<dbReference type="Gene3D" id="2.170.270.10">
    <property type="entry name" value="SET domain"/>
    <property type="match status" value="1"/>
</dbReference>
<evidence type="ECO:0000259" key="2">
    <source>
        <dbReference type="PROSITE" id="PS50280"/>
    </source>
</evidence>
<dbReference type="InterPro" id="IPR047266">
    <property type="entry name" value="KMT5A-like_SET"/>
</dbReference>
<dbReference type="EMBL" id="KQ235217">
    <property type="protein sequence ID" value="KNA01880.1"/>
    <property type="molecule type" value="Genomic_DNA"/>
</dbReference>
<dbReference type="InterPro" id="IPR001214">
    <property type="entry name" value="SET_dom"/>
</dbReference>
<evidence type="ECO:0000256" key="1">
    <source>
        <dbReference type="SAM" id="MobiDB-lite"/>
    </source>
</evidence>
<dbReference type="Pfam" id="PF00856">
    <property type="entry name" value="SET"/>
    <property type="match status" value="1"/>
</dbReference>
<dbReference type="PANTHER" id="PTHR46167:SF1">
    <property type="entry name" value="N-LYSINE METHYLTRANSFERASE KMT5A"/>
    <property type="match status" value="1"/>
</dbReference>
<feature type="compositionally biased region" description="Basic and acidic residues" evidence="1">
    <location>
        <begin position="760"/>
        <end position="769"/>
    </location>
</feature>
<feature type="region of interest" description="Disordered" evidence="1">
    <location>
        <begin position="92"/>
        <end position="204"/>
    </location>
</feature>
<feature type="domain" description="SET" evidence="2">
    <location>
        <begin position="887"/>
        <end position="1023"/>
    </location>
</feature>
<name>A0A0J9U1J3_PLAVI</name>
<dbReference type="GO" id="GO:0005700">
    <property type="term" value="C:polytene chromosome"/>
    <property type="evidence" value="ECO:0007669"/>
    <property type="project" value="TreeGrafter"/>
</dbReference>
<sequence>MHNVSHLSLIDNDATRKNINNLIKIQKRSFFMLNQENGKNVLDTSNDEPLLLSSNRRSESVFDSSKRESLASCGHQNGKRRKRRNWFYYKSSSNETNRGLDDDDRSTSRGNSVCALDRGDSYVESKRKGKGEDKGEGNGVDNGVDNRDHKGDGPFESSSGCDSAGSPSRSRRRTSKKARSPKGRQPPDGRAKEAAEGVAEEVTEEVAEKVAEEAAEKVAAKVTAKAAAEIAAEEDSCANSRMPSESRAYVRTVTAGESGTEFHSFDVEEEVDAMATAPAVAVDPPEKNQQKEERQINTNALFTEETKSPGRLTKNTKVYQENVEEYNSEFKSIISEPLNPKEGREKIKRRRDHNRETQMMYLNKILKSIVNKEKSHLNSLSKNFERIEGFYKQNYKIYIIESKDDLNDKRNCFKSDLHAYVLSPPPSDDISNELNILDQFKMYLRRCRGDYRPRKYQTHITTGGGKAVGEKPAGGKPAGEKPAGEKPVGGGNSGVNLQTNASCTEKKEHSSDNCPGEDHAGGNAPQKEGEQRGAPMKSSLTKMAPKGKNAEVEDVGETEAGEIEAGETSRSSPQREAGKTHPTNQSPPENGIIFYAHNKKNPSSVKELREGDCLYIKFNYSYDDYDKIRVVKKEDLLQILICLMRNQECLKLSHISTYSPDLLWNLSVHFKNNTYDMELNLEKMYAHFCRRYEVTSPDGRPGLDLQLGFAPLVERAGDHPFGGQSYLPFDVQSHLPFDGQSYIPFDSQLGGQPGCSPEWSPDRWSDRSSEAASEAGARASRSFKSAKRAKRENLKEMEIMKLKDYVSFLDKFLQNVNDAKLKRLKNIQKEYYKKYEFDRSINKLSRQQLLELFVDRKNEMNTIPLSFLKEKSRNIIYEENIKMNMFACIKITFDEVKGRCIYAASDLNKFDFVFEYVGELLTHNEAMERERKYNKNKKKGCYMFYFKHENKRYCIDGTEENIDAAINSKDKKYFLRSFARLVNHSKKNSNLIPKVLTVASLPRLFFVAARNIKEGEELLIDYGERDREIIKNNEWLKC</sequence>
<feature type="compositionally biased region" description="Basic and acidic residues" evidence="1">
    <location>
        <begin position="504"/>
        <end position="520"/>
    </location>
</feature>
<dbReference type="OrthoDB" id="5560686at2759"/>
<dbReference type="InterPro" id="IPR051760">
    <property type="entry name" value="KMT5A"/>
</dbReference>
<dbReference type="CDD" id="cd10528">
    <property type="entry name" value="SET_SETD8"/>
    <property type="match status" value="1"/>
</dbReference>
<feature type="compositionally biased region" description="Low complexity" evidence="1">
    <location>
        <begin position="770"/>
        <end position="782"/>
    </location>
</feature>
<organism evidence="3 4">
    <name type="scientific">Plasmodium vivax North Korean</name>
    <dbReference type="NCBI Taxonomy" id="1035514"/>
    <lineage>
        <taxon>Eukaryota</taxon>
        <taxon>Sar</taxon>
        <taxon>Alveolata</taxon>
        <taxon>Apicomplexa</taxon>
        <taxon>Aconoidasida</taxon>
        <taxon>Haemosporida</taxon>
        <taxon>Plasmodiidae</taxon>
        <taxon>Plasmodium</taxon>
        <taxon>Plasmodium (Plasmodium)</taxon>
    </lineage>
</organism>
<dbReference type="Proteomes" id="UP000053239">
    <property type="component" value="Unassembled WGS sequence"/>
</dbReference>
<feature type="compositionally biased region" description="Low complexity" evidence="1">
    <location>
        <begin position="157"/>
        <end position="168"/>
    </location>
</feature>
<feature type="compositionally biased region" description="Acidic residues" evidence="1">
    <location>
        <begin position="552"/>
        <end position="565"/>
    </location>
</feature>
<dbReference type="InterPro" id="IPR046341">
    <property type="entry name" value="SET_dom_sf"/>
</dbReference>
<dbReference type="SMART" id="SM00317">
    <property type="entry name" value="SET"/>
    <property type="match status" value="1"/>
</dbReference>
<dbReference type="GO" id="GO:0006357">
    <property type="term" value="P:regulation of transcription by RNA polymerase II"/>
    <property type="evidence" value="ECO:0007669"/>
    <property type="project" value="TreeGrafter"/>
</dbReference>
<proteinExistence type="predicted"/>
<feature type="region of interest" description="Disordered" evidence="1">
    <location>
        <begin position="455"/>
        <end position="590"/>
    </location>
</feature>
<feature type="compositionally biased region" description="Basic and acidic residues" evidence="1">
    <location>
        <begin position="144"/>
        <end position="153"/>
    </location>
</feature>
<dbReference type="GO" id="GO:0042799">
    <property type="term" value="F:histone H4K20 methyltransferase activity"/>
    <property type="evidence" value="ECO:0007669"/>
    <property type="project" value="TreeGrafter"/>
</dbReference>
<dbReference type="GO" id="GO:0005634">
    <property type="term" value="C:nucleus"/>
    <property type="evidence" value="ECO:0007669"/>
    <property type="project" value="TreeGrafter"/>
</dbReference>
<feature type="compositionally biased region" description="Basic and acidic residues" evidence="1">
    <location>
        <begin position="185"/>
        <end position="195"/>
    </location>
</feature>
<dbReference type="SUPFAM" id="SSF82199">
    <property type="entry name" value="SET domain"/>
    <property type="match status" value="1"/>
</dbReference>